<sequence length="37" mass="4267">MMARVLLEIFSIVLIVGALVVLIPTAMRVFRRRDDDH</sequence>
<keyword evidence="1" id="KW-1133">Transmembrane helix</keyword>
<dbReference type="Proteomes" id="UP000325466">
    <property type="component" value="Unassembled WGS sequence"/>
</dbReference>
<organism evidence="2 3">
    <name type="scientific">Rhodococcus aetherivorans</name>
    <dbReference type="NCBI Taxonomy" id="191292"/>
    <lineage>
        <taxon>Bacteria</taxon>
        <taxon>Bacillati</taxon>
        <taxon>Actinomycetota</taxon>
        <taxon>Actinomycetes</taxon>
        <taxon>Mycobacteriales</taxon>
        <taxon>Nocardiaceae</taxon>
        <taxon>Rhodococcus</taxon>
    </lineage>
</organism>
<name>A0ABQ0YI42_9NOCA</name>
<protein>
    <submittedName>
        <fullName evidence="2">Uncharacterized protein</fullName>
    </submittedName>
</protein>
<feature type="transmembrane region" description="Helical" evidence="1">
    <location>
        <begin position="6"/>
        <end position="30"/>
    </location>
</feature>
<dbReference type="EMBL" id="BLAH01000051">
    <property type="protein sequence ID" value="GES36216.1"/>
    <property type="molecule type" value="Genomic_DNA"/>
</dbReference>
<reference evidence="2 3" key="1">
    <citation type="journal article" date="2018" name="Biodegradation">
        <title>1,4-Dioxane degradation characteristics of Rhodococcus aetherivorans JCM 14343.</title>
        <authorList>
            <person name="Inoue D."/>
            <person name="Tsunoda T."/>
            <person name="Yamamoto N."/>
            <person name="Ike M."/>
            <person name="Sei K."/>
        </authorList>
    </citation>
    <scope>NUCLEOTIDE SEQUENCE [LARGE SCALE GENOMIC DNA]</scope>
    <source>
        <strain evidence="2 3">JCM 14343</strain>
    </source>
</reference>
<accession>A0ABQ0YI42</accession>
<gene>
    <name evidence="2" type="ORF">RAJCM14343_1467</name>
</gene>
<comment type="caution">
    <text evidence="2">The sequence shown here is derived from an EMBL/GenBank/DDBJ whole genome shotgun (WGS) entry which is preliminary data.</text>
</comment>
<evidence type="ECO:0000256" key="1">
    <source>
        <dbReference type="SAM" id="Phobius"/>
    </source>
</evidence>
<evidence type="ECO:0000313" key="3">
    <source>
        <dbReference type="Proteomes" id="UP000325466"/>
    </source>
</evidence>
<keyword evidence="3" id="KW-1185">Reference proteome</keyword>
<evidence type="ECO:0000313" key="2">
    <source>
        <dbReference type="EMBL" id="GES36216.1"/>
    </source>
</evidence>
<keyword evidence="1" id="KW-0812">Transmembrane</keyword>
<proteinExistence type="predicted"/>
<keyword evidence="1" id="KW-0472">Membrane</keyword>